<comment type="caution">
    <text evidence="1">The sequence shown here is derived from an EMBL/GenBank/DDBJ whole genome shotgun (WGS) entry which is preliminary data.</text>
</comment>
<sequence length="121" mass="13138">MRCCGSPAAFDVSAWELFWPLRIGATPALAEHGGFRDPAYLRRVIAEYGVGTVHFVPSMLEVFPLVSRVRSRDRGGRWLARGPACTTCTVTTADSTGVPIGAPVFKTRLYVLDSRLRSGPG</sequence>
<gene>
    <name evidence="1" type="ORF">DFR76_104297</name>
</gene>
<dbReference type="Gene3D" id="3.40.50.980">
    <property type="match status" value="1"/>
</dbReference>
<dbReference type="EMBL" id="QQBC01000004">
    <property type="protein sequence ID" value="RDI66547.1"/>
    <property type="molecule type" value="Genomic_DNA"/>
</dbReference>
<name>A0A370I740_9NOCA</name>
<keyword evidence="2" id="KW-1185">Reference proteome</keyword>
<dbReference type="InterPro" id="IPR052091">
    <property type="entry name" value="Beta-ala_Activ/Resist"/>
</dbReference>
<protein>
    <submittedName>
        <fullName evidence="1">AMP-binding enzyme</fullName>
    </submittedName>
</protein>
<evidence type="ECO:0000313" key="1">
    <source>
        <dbReference type="EMBL" id="RDI66547.1"/>
    </source>
</evidence>
<dbReference type="RefSeq" id="WP_067993933.1">
    <property type="nucleotide sequence ID" value="NZ_QQBC01000004.1"/>
</dbReference>
<dbReference type="Proteomes" id="UP000254869">
    <property type="component" value="Unassembled WGS sequence"/>
</dbReference>
<dbReference type="STRING" id="1210086.GCA_001613105_01494"/>
<dbReference type="SUPFAM" id="SSF56801">
    <property type="entry name" value="Acetyl-CoA synthetase-like"/>
    <property type="match status" value="1"/>
</dbReference>
<proteinExistence type="predicted"/>
<dbReference type="PANTHER" id="PTHR44394">
    <property type="entry name" value="BETA-ALANINE-ACTIVATING ENZYME"/>
    <property type="match status" value="1"/>
</dbReference>
<dbReference type="AlphaFoldDB" id="A0A370I740"/>
<dbReference type="PANTHER" id="PTHR44394:SF1">
    <property type="entry name" value="BETA-ALANINE-ACTIVATING ENZYME"/>
    <property type="match status" value="1"/>
</dbReference>
<reference evidence="1 2" key="1">
    <citation type="submission" date="2018-07" db="EMBL/GenBank/DDBJ databases">
        <title>Genomic Encyclopedia of Type Strains, Phase IV (KMG-IV): sequencing the most valuable type-strain genomes for metagenomic binning, comparative biology and taxonomic classification.</title>
        <authorList>
            <person name="Goeker M."/>
        </authorList>
    </citation>
    <scope>NUCLEOTIDE SEQUENCE [LARGE SCALE GENOMIC DNA]</scope>
    <source>
        <strain evidence="1 2">DSM 44290</strain>
    </source>
</reference>
<accession>A0A370I740</accession>
<dbReference type="GO" id="GO:0043041">
    <property type="term" value="P:amino acid activation for nonribosomal peptide biosynthetic process"/>
    <property type="evidence" value="ECO:0007669"/>
    <property type="project" value="TreeGrafter"/>
</dbReference>
<organism evidence="1 2">
    <name type="scientific">Nocardia pseudobrasiliensis</name>
    <dbReference type="NCBI Taxonomy" id="45979"/>
    <lineage>
        <taxon>Bacteria</taxon>
        <taxon>Bacillati</taxon>
        <taxon>Actinomycetota</taxon>
        <taxon>Actinomycetes</taxon>
        <taxon>Mycobacteriales</taxon>
        <taxon>Nocardiaceae</taxon>
        <taxon>Nocardia</taxon>
    </lineage>
</organism>
<evidence type="ECO:0000313" key="2">
    <source>
        <dbReference type="Proteomes" id="UP000254869"/>
    </source>
</evidence>